<keyword evidence="4 5" id="KW-0269">Exonuclease</keyword>
<evidence type="ECO:0000256" key="2">
    <source>
        <dbReference type="ARBA" id="ARBA00022722"/>
    </source>
</evidence>
<comment type="subunit">
    <text evidence="5">Heterooligomer composed of large and small subunits.</text>
</comment>
<keyword evidence="2 5" id="KW-0540">Nuclease</keyword>
<evidence type="ECO:0000313" key="9">
    <source>
        <dbReference type="EMBL" id="MFC3106322.1"/>
    </source>
</evidence>
<accession>A0ABV7EXM2</accession>
<dbReference type="RefSeq" id="WP_380691963.1">
    <property type="nucleotide sequence ID" value="NZ_JBHRSS010000010.1"/>
</dbReference>
<dbReference type="Pfam" id="PF13742">
    <property type="entry name" value="tRNA_anti_2"/>
    <property type="match status" value="1"/>
</dbReference>
<keyword evidence="10" id="KW-1185">Reference proteome</keyword>
<dbReference type="GO" id="GO:0008855">
    <property type="term" value="F:exodeoxyribonuclease VII activity"/>
    <property type="evidence" value="ECO:0007669"/>
    <property type="project" value="UniProtKB-EC"/>
</dbReference>
<comment type="similarity">
    <text evidence="5 6">Belongs to the XseA family.</text>
</comment>
<proteinExistence type="inferred from homology"/>
<dbReference type="EMBL" id="JBHRSS010000010">
    <property type="protein sequence ID" value="MFC3106322.1"/>
    <property type="molecule type" value="Genomic_DNA"/>
</dbReference>
<evidence type="ECO:0000259" key="7">
    <source>
        <dbReference type="Pfam" id="PF02601"/>
    </source>
</evidence>
<dbReference type="HAMAP" id="MF_00378">
    <property type="entry name" value="Exonuc_7_L"/>
    <property type="match status" value="1"/>
</dbReference>
<evidence type="ECO:0000256" key="1">
    <source>
        <dbReference type="ARBA" id="ARBA00022490"/>
    </source>
</evidence>
<evidence type="ECO:0000256" key="6">
    <source>
        <dbReference type="RuleBase" id="RU004355"/>
    </source>
</evidence>
<comment type="catalytic activity">
    <reaction evidence="5 6">
        <text>Exonucleolytic cleavage in either 5'- to 3'- or 3'- to 5'-direction to yield nucleoside 5'-phosphates.</text>
        <dbReference type="EC" id="3.1.11.6"/>
    </reaction>
</comment>
<feature type="domain" description="OB-fold nucleic acid binding" evidence="8">
    <location>
        <begin position="20"/>
        <end position="113"/>
    </location>
</feature>
<comment type="function">
    <text evidence="5">Bidirectionally degrades single-stranded DNA into large acid-insoluble oligonucleotides, which are then degraded further into small acid-soluble oligonucleotides.</text>
</comment>
<evidence type="ECO:0000256" key="4">
    <source>
        <dbReference type="ARBA" id="ARBA00022839"/>
    </source>
</evidence>
<dbReference type="InterPro" id="IPR020579">
    <property type="entry name" value="Exonuc_VII_lsu_C"/>
</dbReference>
<evidence type="ECO:0000256" key="3">
    <source>
        <dbReference type="ARBA" id="ARBA00022801"/>
    </source>
</evidence>
<comment type="caution">
    <text evidence="9">The sequence shown here is derived from an EMBL/GenBank/DDBJ whole genome shotgun (WGS) entry which is preliminary data.</text>
</comment>
<reference evidence="10" key="1">
    <citation type="journal article" date="2019" name="Int. J. Syst. Evol. Microbiol.">
        <title>The Global Catalogue of Microorganisms (GCM) 10K type strain sequencing project: providing services to taxonomists for standard genome sequencing and annotation.</title>
        <authorList>
            <consortium name="The Broad Institute Genomics Platform"/>
            <consortium name="The Broad Institute Genome Sequencing Center for Infectious Disease"/>
            <person name="Wu L."/>
            <person name="Ma J."/>
        </authorList>
    </citation>
    <scope>NUCLEOTIDE SEQUENCE [LARGE SCALE GENOMIC DNA]</scope>
    <source>
        <strain evidence="10">KCTC 52640</strain>
    </source>
</reference>
<evidence type="ECO:0000256" key="5">
    <source>
        <dbReference type="HAMAP-Rule" id="MF_00378"/>
    </source>
</evidence>
<organism evidence="9 10">
    <name type="scientific">Salinisphaera aquimarina</name>
    <dbReference type="NCBI Taxonomy" id="2094031"/>
    <lineage>
        <taxon>Bacteria</taxon>
        <taxon>Pseudomonadati</taxon>
        <taxon>Pseudomonadota</taxon>
        <taxon>Gammaproteobacteria</taxon>
        <taxon>Salinisphaerales</taxon>
        <taxon>Salinisphaeraceae</taxon>
        <taxon>Salinisphaera</taxon>
    </lineage>
</organism>
<name>A0ABV7EXM2_9GAMM</name>
<evidence type="ECO:0000313" key="10">
    <source>
        <dbReference type="Proteomes" id="UP001595462"/>
    </source>
</evidence>
<keyword evidence="3 5" id="KW-0378">Hydrolase</keyword>
<dbReference type="InterPro" id="IPR025824">
    <property type="entry name" value="OB-fold_nuc-bd_dom"/>
</dbReference>
<comment type="subcellular location">
    <subcellularLocation>
        <location evidence="5 6">Cytoplasm</location>
    </subcellularLocation>
</comment>
<dbReference type="CDD" id="cd04489">
    <property type="entry name" value="ExoVII_LU_OBF"/>
    <property type="match status" value="1"/>
</dbReference>
<sequence>MPNPPLHRDPARNAPERVVFSVSELNGSVRELLEHSFGLLWVEGEISNLARPRSGHMYFSLKDSGAQVRCALFRGKARLIRGPLNDGDQVRLRARVSIYAARGDYQLIVEHVEAAGDGALQREFEQLKARLDAEGLFAEQLKRALPAAPARIGVITSATGAAIRDVLSVVSRRYPLGAVRVYPVPVQGDAAPALIVKALGRASERADCDVILLVRGGGSLEDLQAFNDERVARAIVACEVAVVSGVGHEVDITIADFAADVRAATPSAAAELVCPDLAARAAVLPQASTRLQARMRARLHDARQRLNQLELRLTRQHPRRRLEVPMQRLDDAEQRLLRALRARMTRADERSAMLARRLRQATPVHRIASAKAAQESFSRRLDRAIRSRVFTAEQRLGGVARALHGVSPLQTLERGYAIARDAQGQVLRSADNAAPGDHVAIDLARGRLDCEVQTVHAATDTKET</sequence>
<evidence type="ECO:0000259" key="8">
    <source>
        <dbReference type="Pfam" id="PF13742"/>
    </source>
</evidence>
<gene>
    <name evidence="5 9" type="primary">xseA</name>
    <name evidence="9" type="ORF">ACFOSU_20805</name>
</gene>
<dbReference type="NCBIfam" id="TIGR00237">
    <property type="entry name" value="xseA"/>
    <property type="match status" value="1"/>
</dbReference>
<dbReference type="InterPro" id="IPR003753">
    <property type="entry name" value="Exonuc_VII_L"/>
</dbReference>
<dbReference type="Pfam" id="PF02601">
    <property type="entry name" value="Exonuc_VII_L"/>
    <property type="match status" value="1"/>
</dbReference>
<dbReference type="PANTHER" id="PTHR30008:SF0">
    <property type="entry name" value="EXODEOXYRIBONUCLEASE 7 LARGE SUBUNIT"/>
    <property type="match status" value="1"/>
</dbReference>
<dbReference type="PANTHER" id="PTHR30008">
    <property type="entry name" value="EXODEOXYRIBONUCLEASE 7 LARGE SUBUNIT"/>
    <property type="match status" value="1"/>
</dbReference>
<protein>
    <recommendedName>
        <fullName evidence="5">Exodeoxyribonuclease 7 large subunit</fullName>
        <ecNumber evidence="5">3.1.11.6</ecNumber>
    </recommendedName>
    <alternativeName>
        <fullName evidence="5">Exodeoxyribonuclease VII large subunit</fullName>
        <shortName evidence="5">Exonuclease VII large subunit</shortName>
    </alternativeName>
</protein>
<feature type="domain" description="Exonuclease VII large subunit C-terminal" evidence="7">
    <location>
        <begin position="136"/>
        <end position="451"/>
    </location>
</feature>
<keyword evidence="1 5" id="KW-0963">Cytoplasm</keyword>
<dbReference type="Proteomes" id="UP001595462">
    <property type="component" value="Unassembled WGS sequence"/>
</dbReference>
<dbReference type="EC" id="3.1.11.6" evidence="5"/>